<organism evidence="1">
    <name type="scientific">uncultured Caudovirales phage</name>
    <dbReference type="NCBI Taxonomy" id="2100421"/>
    <lineage>
        <taxon>Viruses</taxon>
        <taxon>Duplodnaviria</taxon>
        <taxon>Heunggongvirae</taxon>
        <taxon>Uroviricota</taxon>
        <taxon>Caudoviricetes</taxon>
        <taxon>Peduoviridae</taxon>
        <taxon>Maltschvirus</taxon>
        <taxon>Maltschvirus maltsch</taxon>
    </lineage>
</organism>
<proteinExistence type="predicted"/>
<name>A0A6J7WZA5_9CAUD</name>
<evidence type="ECO:0000313" key="1">
    <source>
        <dbReference type="EMBL" id="CAB5223346.1"/>
    </source>
</evidence>
<gene>
    <name evidence="1" type="ORF">UFOVP382_31</name>
</gene>
<accession>A0A6J7WZA5</accession>
<sequence>MATKKKTRGADVRVGAMAEVGLYPAYILRGIVYLPHYHDRLFVSPGYGLTHWNTYQGIELKAMGGQLTKLSLFKRSAFEEFQQ</sequence>
<protein>
    <submittedName>
        <fullName evidence="1">Uncharacterized protein</fullName>
    </submittedName>
</protein>
<dbReference type="EMBL" id="LR798319">
    <property type="protein sequence ID" value="CAB5223346.1"/>
    <property type="molecule type" value="Genomic_DNA"/>
</dbReference>
<reference evidence="1" key="1">
    <citation type="submission" date="2020-05" db="EMBL/GenBank/DDBJ databases">
        <authorList>
            <person name="Chiriac C."/>
            <person name="Salcher M."/>
            <person name="Ghai R."/>
            <person name="Kavagutti S V."/>
        </authorList>
    </citation>
    <scope>NUCLEOTIDE SEQUENCE</scope>
</reference>